<comment type="caution">
    <text evidence="1">The sequence shown here is derived from an EMBL/GenBank/DDBJ whole genome shotgun (WGS) entry which is preliminary data.</text>
</comment>
<sequence length="188" mass="20466">ANKVDTMLMVAAILTPNIIYSGTADSKDTIEGTDTFSAHDLKRLSTLLEANKAKAVAGAEGNYICLVHPYQYYDLLNDADWVAAAQYEGSKKIFRGYVGTYMNIDVLRTNNVPSQLNAASPGTRVYKAIAFGARAMGLAWGLPWTWREKISSYGEMVGIGSDSWVFAALLNSDYIWMGMSGATDPNVS</sequence>
<accession>X1MVJ7</accession>
<reference evidence="1" key="1">
    <citation type="journal article" date="2014" name="Front. Microbiol.">
        <title>High frequency of phylogenetically diverse reductive dehalogenase-homologous genes in deep subseafloor sedimentary metagenomes.</title>
        <authorList>
            <person name="Kawai M."/>
            <person name="Futagami T."/>
            <person name="Toyoda A."/>
            <person name="Takaki Y."/>
            <person name="Nishi S."/>
            <person name="Hori S."/>
            <person name="Arai W."/>
            <person name="Tsubouchi T."/>
            <person name="Morono Y."/>
            <person name="Uchiyama I."/>
            <person name="Ito T."/>
            <person name="Fujiyama A."/>
            <person name="Inagaki F."/>
            <person name="Takami H."/>
        </authorList>
    </citation>
    <scope>NUCLEOTIDE SEQUENCE</scope>
    <source>
        <strain evidence="1">Expedition CK06-06</strain>
    </source>
</reference>
<gene>
    <name evidence="1" type="ORF">S06H3_34749</name>
</gene>
<dbReference type="InterPro" id="IPR025267">
    <property type="entry name" value="ORF017-like"/>
</dbReference>
<feature type="non-terminal residue" evidence="1">
    <location>
        <position position="1"/>
    </location>
</feature>
<proteinExistence type="predicted"/>
<evidence type="ECO:0000313" key="1">
    <source>
        <dbReference type="EMBL" id="GAI18730.1"/>
    </source>
</evidence>
<name>X1MVJ7_9ZZZZ</name>
<protein>
    <submittedName>
        <fullName evidence="1">Uncharacterized protein</fullName>
    </submittedName>
</protein>
<dbReference type="NCBIfam" id="TIGR04387">
    <property type="entry name" value="capsid_maj_N4"/>
    <property type="match status" value="1"/>
</dbReference>
<dbReference type="EMBL" id="BARV01020891">
    <property type="protein sequence ID" value="GAI18730.1"/>
    <property type="molecule type" value="Genomic_DNA"/>
</dbReference>
<dbReference type="AlphaFoldDB" id="X1MVJ7"/>
<organism evidence="1">
    <name type="scientific">marine sediment metagenome</name>
    <dbReference type="NCBI Taxonomy" id="412755"/>
    <lineage>
        <taxon>unclassified sequences</taxon>
        <taxon>metagenomes</taxon>
        <taxon>ecological metagenomes</taxon>
    </lineage>
</organism>
<dbReference type="Pfam" id="PF13252">
    <property type="entry name" value="Phage_capsid_3"/>
    <property type="match status" value="1"/>
</dbReference>